<accession>A0AAD6TF35</accession>
<feature type="transmembrane region" description="Helical" evidence="1">
    <location>
        <begin position="12"/>
        <end position="32"/>
    </location>
</feature>
<keyword evidence="3" id="KW-1185">Reference proteome</keyword>
<dbReference type="AlphaFoldDB" id="A0AAD6TF35"/>
<keyword evidence="1" id="KW-0472">Membrane</keyword>
<protein>
    <submittedName>
        <fullName evidence="2">Uncharacterized protein</fullName>
    </submittedName>
</protein>
<gene>
    <name evidence="2" type="ORF">C8F04DRAFT_1251278</name>
</gene>
<dbReference type="Proteomes" id="UP001218188">
    <property type="component" value="Unassembled WGS sequence"/>
</dbReference>
<evidence type="ECO:0000313" key="2">
    <source>
        <dbReference type="EMBL" id="KAJ7043113.1"/>
    </source>
</evidence>
<reference evidence="2" key="1">
    <citation type="submission" date="2023-03" db="EMBL/GenBank/DDBJ databases">
        <title>Massive genome expansion in bonnet fungi (Mycena s.s.) driven by repeated elements and novel gene families across ecological guilds.</title>
        <authorList>
            <consortium name="Lawrence Berkeley National Laboratory"/>
            <person name="Harder C.B."/>
            <person name="Miyauchi S."/>
            <person name="Viragh M."/>
            <person name="Kuo A."/>
            <person name="Thoen E."/>
            <person name="Andreopoulos B."/>
            <person name="Lu D."/>
            <person name="Skrede I."/>
            <person name="Drula E."/>
            <person name="Henrissat B."/>
            <person name="Morin E."/>
            <person name="Kohler A."/>
            <person name="Barry K."/>
            <person name="LaButti K."/>
            <person name="Morin E."/>
            <person name="Salamov A."/>
            <person name="Lipzen A."/>
            <person name="Mereny Z."/>
            <person name="Hegedus B."/>
            <person name="Baldrian P."/>
            <person name="Stursova M."/>
            <person name="Weitz H."/>
            <person name="Taylor A."/>
            <person name="Grigoriev I.V."/>
            <person name="Nagy L.G."/>
            <person name="Martin F."/>
            <person name="Kauserud H."/>
        </authorList>
    </citation>
    <scope>NUCLEOTIDE SEQUENCE</scope>
    <source>
        <strain evidence="2">CBHHK200</strain>
    </source>
</reference>
<evidence type="ECO:0000313" key="3">
    <source>
        <dbReference type="Proteomes" id="UP001218188"/>
    </source>
</evidence>
<dbReference type="EMBL" id="JARJCM010000010">
    <property type="protein sequence ID" value="KAJ7043113.1"/>
    <property type="molecule type" value="Genomic_DNA"/>
</dbReference>
<evidence type="ECO:0000256" key="1">
    <source>
        <dbReference type="SAM" id="Phobius"/>
    </source>
</evidence>
<name>A0AAD6TF35_9AGAR</name>
<organism evidence="2 3">
    <name type="scientific">Mycena alexandri</name>
    <dbReference type="NCBI Taxonomy" id="1745969"/>
    <lineage>
        <taxon>Eukaryota</taxon>
        <taxon>Fungi</taxon>
        <taxon>Dikarya</taxon>
        <taxon>Basidiomycota</taxon>
        <taxon>Agaricomycotina</taxon>
        <taxon>Agaricomycetes</taxon>
        <taxon>Agaricomycetidae</taxon>
        <taxon>Agaricales</taxon>
        <taxon>Marasmiineae</taxon>
        <taxon>Mycenaceae</taxon>
        <taxon>Mycena</taxon>
    </lineage>
</organism>
<sequence length="153" mass="17155">MPHKPQRPVHRSAIFLVVLLVLILAHLVLVLVQSPSKPHSHLRVQGRWAAVRHSLHLPPLAAHAKSPTNLPPLSLHISSRFDLKRKRALEETEFSFADADTPPHLYFATDALTDDLVKNYRAEVLEDVAQKTIDATSNARKGKQRVAYTDEGQ</sequence>
<comment type="caution">
    <text evidence="2">The sequence shown here is derived from an EMBL/GenBank/DDBJ whole genome shotgun (WGS) entry which is preliminary data.</text>
</comment>
<keyword evidence="1" id="KW-1133">Transmembrane helix</keyword>
<proteinExistence type="predicted"/>
<keyword evidence="1" id="KW-0812">Transmembrane</keyword>